<dbReference type="Pfam" id="PF00072">
    <property type="entry name" value="Response_reg"/>
    <property type="match status" value="1"/>
</dbReference>
<dbReference type="SMART" id="SM00850">
    <property type="entry name" value="LytTR"/>
    <property type="match status" value="1"/>
</dbReference>
<evidence type="ECO:0000313" key="4">
    <source>
        <dbReference type="EMBL" id="MFD0750215.1"/>
    </source>
</evidence>
<evidence type="ECO:0000259" key="3">
    <source>
        <dbReference type="PROSITE" id="PS50930"/>
    </source>
</evidence>
<dbReference type="Gene3D" id="3.40.50.2300">
    <property type="match status" value="1"/>
</dbReference>
<proteinExistence type="predicted"/>
<dbReference type="RefSeq" id="WP_377099279.1">
    <property type="nucleotide sequence ID" value="NZ_JBHTHU010000005.1"/>
</dbReference>
<dbReference type="InterPro" id="IPR001789">
    <property type="entry name" value="Sig_transdc_resp-reg_receiver"/>
</dbReference>
<organism evidence="4 5">
    <name type="scientific">Mucilaginibacter calamicampi</name>
    <dbReference type="NCBI Taxonomy" id="1302352"/>
    <lineage>
        <taxon>Bacteria</taxon>
        <taxon>Pseudomonadati</taxon>
        <taxon>Bacteroidota</taxon>
        <taxon>Sphingobacteriia</taxon>
        <taxon>Sphingobacteriales</taxon>
        <taxon>Sphingobacteriaceae</taxon>
        <taxon>Mucilaginibacter</taxon>
    </lineage>
</organism>
<dbReference type="InterPro" id="IPR011006">
    <property type="entry name" value="CheY-like_superfamily"/>
</dbReference>
<dbReference type="EMBL" id="JBHTHU010000005">
    <property type="protein sequence ID" value="MFD0750215.1"/>
    <property type="molecule type" value="Genomic_DNA"/>
</dbReference>
<dbReference type="Pfam" id="PF04397">
    <property type="entry name" value="LytTR"/>
    <property type="match status" value="1"/>
</dbReference>
<dbReference type="PANTHER" id="PTHR37299">
    <property type="entry name" value="TRANSCRIPTIONAL REGULATOR-RELATED"/>
    <property type="match status" value="1"/>
</dbReference>
<reference evidence="5" key="1">
    <citation type="journal article" date="2019" name="Int. J. Syst. Evol. Microbiol.">
        <title>The Global Catalogue of Microorganisms (GCM) 10K type strain sequencing project: providing services to taxonomists for standard genome sequencing and annotation.</title>
        <authorList>
            <consortium name="The Broad Institute Genomics Platform"/>
            <consortium name="The Broad Institute Genome Sequencing Center for Infectious Disease"/>
            <person name="Wu L."/>
            <person name="Ma J."/>
        </authorList>
    </citation>
    <scope>NUCLEOTIDE SEQUENCE [LARGE SCALE GENOMIC DNA]</scope>
    <source>
        <strain evidence="5">CCUG 63418</strain>
    </source>
</reference>
<evidence type="ECO:0000256" key="1">
    <source>
        <dbReference type="PROSITE-ProRule" id="PRU00169"/>
    </source>
</evidence>
<keyword evidence="5" id="KW-1185">Reference proteome</keyword>
<sequence>MIKAIAIDDEPVALSIIEMHAQRVPFITLEAIFTSARAALDQLAKESVDLIFLDINMPNMGGLEFAALVDPAIQIVFTTAHSQHAVKGYDIDIADFLLKPITYPRFLQACERVQKNIGKNDIKQPASNNESLFVKDGYNWVRVFIADLLYVKTEDNYINMVEAKRQTLVRMTMQEFLNKAPVCSFIRVHKSYAVNVAYVERLQSSTIVIGDAVIPISKSFAADVTKYLIKPPQ</sequence>
<dbReference type="InterPro" id="IPR007492">
    <property type="entry name" value="LytTR_DNA-bd_dom"/>
</dbReference>
<feature type="domain" description="HTH LytTR-type" evidence="3">
    <location>
        <begin position="132"/>
        <end position="230"/>
    </location>
</feature>
<feature type="modified residue" description="4-aspartylphosphate" evidence="1">
    <location>
        <position position="54"/>
    </location>
</feature>
<dbReference type="Gene3D" id="2.40.50.1020">
    <property type="entry name" value="LytTr DNA-binding domain"/>
    <property type="match status" value="1"/>
</dbReference>
<accession>A0ABW2Z0A7</accession>
<feature type="domain" description="Response regulatory" evidence="2">
    <location>
        <begin position="3"/>
        <end position="114"/>
    </location>
</feature>
<comment type="caution">
    <text evidence="4">The sequence shown here is derived from an EMBL/GenBank/DDBJ whole genome shotgun (WGS) entry which is preliminary data.</text>
</comment>
<protein>
    <submittedName>
        <fullName evidence="4">LytR/AlgR family response regulator transcription factor</fullName>
    </submittedName>
</protein>
<dbReference type="InterPro" id="IPR046947">
    <property type="entry name" value="LytR-like"/>
</dbReference>
<keyword evidence="1" id="KW-0597">Phosphoprotein</keyword>
<name>A0ABW2Z0A7_9SPHI</name>
<dbReference type="PANTHER" id="PTHR37299:SF1">
    <property type="entry name" value="STAGE 0 SPORULATION PROTEIN A HOMOLOG"/>
    <property type="match status" value="1"/>
</dbReference>
<gene>
    <name evidence="4" type="ORF">ACFQZS_08695</name>
</gene>
<evidence type="ECO:0000259" key="2">
    <source>
        <dbReference type="PROSITE" id="PS50110"/>
    </source>
</evidence>
<dbReference type="PROSITE" id="PS50110">
    <property type="entry name" value="RESPONSE_REGULATORY"/>
    <property type="match status" value="1"/>
</dbReference>
<evidence type="ECO:0000313" key="5">
    <source>
        <dbReference type="Proteomes" id="UP001596958"/>
    </source>
</evidence>
<dbReference type="SUPFAM" id="SSF52172">
    <property type="entry name" value="CheY-like"/>
    <property type="match status" value="1"/>
</dbReference>
<dbReference type="Proteomes" id="UP001596958">
    <property type="component" value="Unassembled WGS sequence"/>
</dbReference>
<dbReference type="PROSITE" id="PS50930">
    <property type="entry name" value="HTH_LYTTR"/>
    <property type="match status" value="1"/>
</dbReference>
<dbReference type="SMART" id="SM00448">
    <property type="entry name" value="REC"/>
    <property type="match status" value="1"/>
</dbReference>